<dbReference type="EMBL" id="MF893340">
    <property type="protein sequence ID" value="ATN92796.1"/>
    <property type="molecule type" value="Genomic_DNA"/>
</dbReference>
<organism evidence="1 2">
    <name type="scientific">Pseudomonas phage PPSC2</name>
    <dbReference type="NCBI Taxonomy" id="2041350"/>
    <lineage>
        <taxon>Viruses</taxon>
        <taxon>Duplodnaviria</taxon>
        <taxon>Heunggongvirae</taxon>
        <taxon>Uroviricota</taxon>
        <taxon>Caudoviricetes</taxon>
        <taxon>Vandenendeviridae</taxon>
        <taxon>Gorskivirinae</taxon>
        <taxon>Shenlongvirus</taxon>
        <taxon>Shenlongvirus PPSC2</taxon>
    </lineage>
</organism>
<proteinExistence type="predicted"/>
<gene>
    <name evidence="1" type="ORF">PPSC2_33</name>
</gene>
<reference evidence="1 2" key="1">
    <citation type="journal article" date="2018" name="Arch. Virol.">
        <title>Genomic characterization and phylogenetic analysis of the novel Pseudomonas phage PPSC2.</title>
        <authorList>
            <person name="Wu X."/>
            <person name="Wu Y."/>
            <person name="Tang Y."/>
            <person name="Gan B."/>
        </authorList>
    </citation>
    <scope>NUCLEOTIDE SEQUENCE [LARGE SCALE GENOMIC DNA]</scope>
</reference>
<sequence>MATGDKRKAFMGAYNTSVVLTLNNSPELEDLAMEIDTYDEDGDLSEHTYFSKEEAIAIAHEILKELT</sequence>
<protein>
    <submittedName>
        <fullName evidence="1">Uncharacterized protein</fullName>
    </submittedName>
</protein>
<dbReference type="Proteomes" id="UP000244827">
    <property type="component" value="Segment"/>
</dbReference>
<accession>A0A2R2YAL0</accession>
<evidence type="ECO:0000313" key="2">
    <source>
        <dbReference type="Proteomes" id="UP000244827"/>
    </source>
</evidence>
<name>A0A2R2YAL0_9CAUD</name>
<keyword evidence="2" id="KW-1185">Reference proteome</keyword>
<evidence type="ECO:0000313" key="1">
    <source>
        <dbReference type="EMBL" id="ATN92796.1"/>
    </source>
</evidence>